<feature type="compositionally biased region" description="Acidic residues" evidence="8">
    <location>
        <begin position="560"/>
        <end position="570"/>
    </location>
</feature>
<dbReference type="AlphaFoldDB" id="A0AAD3HFT4"/>
<dbReference type="GO" id="GO:0140664">
    <property type="term" value="F:ATP-dependent DNA damage sensor activity"/>
    <property type="evidence" value="ECO:0007669"/>
    <property type="project" value="InterPro"/>
</dbReference>
<dbReference type="EMBL" id="BMAR01000001">
    <property type="protein sequence ID" value="GFR39679.1"/>
    <property type="molecule type" value="Genomic_DNA"/>
</dbReference>
<feature type="compositionally biased region" description="Low complexity" evidence="8">
    <location>
        <begin position="530"/>
        <end position="547"/>
    </location>
</feature>
<dbReference type="Pfam" id="PF00488">
    <property type="entry name" value="MutS_V"/>
    <property type="match status" value="1"/>
</dbReference>
<dbReference type="InterPro" id="IPR027417">
    <property type="entry name" value="P-loop_NTPase"/>
</dbReference>
<keyword evidence="2" id="KW-0547">Nucleotide-binding</keyword>
<feature type="region of interest" description="Disordered" evidence="8">
    <location>
        <begin position="190"/>
        <end position="239"/>
    </location>
</feature>
<dbReference type="GO" id="GO:0005524">
    <property type="term" value="F:ATP binding"/>
    <property type="evidence" value="ECO:0007669"/>
    <property type="project" value="UniProtKB-KW"/>
</dbReference>
<evidence type="ECO:0000313" key="10">
    <source>
        <dbReference type="EMBL" id="GFR39679.1"/>
    </source>
</evidence>
<feature type="non-terminal residue" evidence="10">
    <location>
        <position position="1"/>
    </location>
</feature>
<keyword evidence="4" id="KW-0067">ATP-binding</keyword>
<dbReference type="GO" id="GO:0016787">
    <property type="term" value="F:hydrolase activity"/>
    <property type="evidence" value="ECO:0007669"/>
    <property type="project" value="UniProtKB-KW"/>
</dbReference>
<gene>
    <name evidence="10" type="ORF">Agub_g151</name>
</gene>
<accession>A0AAD3HFT4</accession>
<feature type="non-terminal residue" evidence="10">
    <location>
        <position position="570"/>
    </location>
</feature>
<dbReference type="InterPro" id="IPR000432">
    <property type="entry name" value="DNA_mismatch_repair_MutS_C"/>
</dbReference>
<evidence type="ECO:0000256" key="8">
    <source>
        <dbReference type="SAM" id="MobiDB-lite"/>
    </source>
</evidence>
<dbReference type="GO" id="GO:0030983">
    <property type="term" value="F:mismatched DNA binding"/>
    <property type="evidence" value="ECO:0007669"/>
    <property type="project" value="InterPro"/>
</dbReference>
<feature type="coiled-coil region" evidence="7">
    <location>
        <begin position="439"/>
        <end position="497"/>
    </location>
</feature>
<keyword evidence="7" id="KW-0175">Coiled coil</keyword>
<feature type="compositionally biased region" description="Acidic residues" evidence="8">
    <location>
        <begin position="211"/>
        <end position="221"/>
    </location>
</feature>
<keyword evidence="11" id="KW-1185">Reference proteome</keyword>
<dbReference type="GO" id="GO:0019843">
    <property type="term" value="F:rRNA binding"/>
    <property type="evidence" value="ECO:0007669"/>
    <property type="project" value="UniProtKB-KW"/>
</dbReference>
<feature type="region of interest" description="Disordered" evidence="8">
    <location>
        <begin position="516"/>
        <end position="570"/>
    </location>
</feature>
<evidence type="ECO:0000256" key="7">
    <source>
        <dbReference type="SAM" id="Coils"/>
    </source>
</evidence>
<evidence type="ECO:0000256" key="6">
    <source>
        <dbReference type="ARBA" id="ARBA00023125"/>
    </source>
</evidence>
<feature type="region of interest" description="Disordered" evidence="8">
    <location>
        <begin position="100"/>
        <end position="126"/>
    </location>
</feature>
<evidence type="ECO:0000256" key="2">
    <source>
        <dbReference type="ARBA" id="ARBA00022741"/>
    </source>
</evidence>
<dbReference type="Proteomes" id="UP001054857">
    <property type="component" value="Unassembled WGS sequence"/>
</dbReference>
<feature type="domain" description="DNA mismatch repair proteins mutS family" evidence="9">
    <location>
        <begin position="247"/>
        <end position="436"/>
    </location>
</feature>
<dbReference type="InterPro" id="IPR045076">
    <property type="entry name" value="MutS"/>
</dbReference>
<evidence type="ECO:0000256" key="1">
    <source>
        <dbReference type="ARBA" id="ARBA00022730"/>
    </source>
</evidence>
<dbReference type="SUPFAM" id="SSF52540">
    <property type="entry name" value="P-loop containing nucleoside triphosphate hydrolases"/>
    <property type="match status" value="1"/>
</dbReference>
<keyword evidence="5" id="KW-0694">RNA-binding</keyword>
<organism evidence="10 11">
    <name type="scientific">Astrephomene gubernaculifera</name>
    <dbReference type="NCBI Taxonomy" id="47775"/>
    <lineage>
        <taxon>Eukaryota</taxon>
        <taxon>Viridiplantae</taxon>
        <taxon>Chlorophyta</taxon>
        <taxon>core chlorophytes</taxon>
        <taxon>Chlorophyceae</taxon>
        <taxon>CS clade</taxon>
        <taxon>Chlamydomonadales</taxon>
        <taxon>Astrephomenaceae</taxon>
        <taxon>Astrephomene</taxon>
    </lineage>
</organism>
<reference evidence="10 11" key="1">
    <citation type="journal article" date="2021" name="Sci. Rep.">
        <title>Genome sequencing of the multicellular alga Astrephomene provides insights into convergent evolution of germ-soma differentiation.</title>
        <authorList>
            <person name="Yamashita S."/>
            <person name="Yamamoto K."/>
            <person name="Matsuzaki R."/>
            <person name="Suzuki S."/>
            <person name="Yamaguchi H."/>
            <person name="Hirooka S."/>
            <person name="Minakuchi Y."/>
            <person name="Miyagishima S."/>
            <person name="Kawachi M."/>
            <person name="Toyoda A."/>
            <person name="Nozaki H."/>
        </authorList>
    </citation>
    <scope>NUCLEOTIDE SEQUENCE [LARGE SCALE GENOMIC DNA]</scope>
    <source>
        <strain evidence="10 11">NIES-4017</strain>
    </source>
</reference>
<dbReference type="PANTHER" id="PTHR48466">
    <property type="entry name" value="OS10G0509000 PROTEIN-RELATED"/>
    <property type="match status" value="1"/>
</dbReference>
<dbReference type="FunFam" id="3.40.50.300:FF:000830">
    <property type="entry name" value="Endonuclease MutS2"/>
    <property type="match status" value="1"/>
</dbReference>
<feature type="compositionally biased region" description="Gly residues" evidence="8">
    <location>
        <begin position="164"/>
        <end position="174"/>
    </location>
</feature>
<dbReference type="PANTHER" id="PTHR48466:SF2">
    <property type="entry name" value="OS10G0509000 PROTEIN"/>
    <property type="match status" value="1"/>
</dbReference>
<keyword evidence="1" id="KW-0699">rRNA-binding</keyword>
<evidence type="ECO:0000256" key="4">
    <source>
        <dbReference type="ARBA" id="ARBA00022840"/>
    </source>
</evidence>
<dbReference type="GO" id="GO:0006298">
    <property type="term" value="P:mismatch repair"/>
    <property type="evidence" value="ECO:0007669"/>
    <property type="project" value="InterPro"/>
</dbReference>
<evidence type="ECO:0000313" key="11">
    <source>
        <dbReference type="Proteomes" id="UP001054857"/>
    </source>
</evidence>
<sequence length="570" mass="60899">LGSAPGGSLTYIEPPAAVGLNNELAAARGEAAAAEEAVLWGLTARVVEVLHELQDTFRTVVWLDELSARSRYGIWIQGTLPEIVPWDAVFHARGAASMRRKQKAQGAEGADAEGEQADSGLYGGDGDPDERYAVRLRGLRHPLLYGEYLTRKETLERAVRMDGGDSGGGGGGGSSLRSPRRMLSNRKEVMLQQAGLSTSSSFSSSFSSSTDESDADDDETSADSSPRAQLAALRPPRPLDWTVRPDTSAVVITGPNTGGKTAAIKALGLAACMARCGLALPAAAPARLPAFSRVLADIGDEQSLSANLSTFSGHLRRIQALRCEADGRSLLLLDELGTGTDPLEGAALGLALLKRLVSGGVGCGALTVATTHHSVMTGLKFEDPRVENASVEFDESALAPTYRLLWGIPGRSNALNIAARLGLDARVVSAARSRLDSGVADVNSAIEQLEELRGQLERQERAREVLDQDIGVLTRKLQSMSARVQRLHDSLSRARTEALLQVYTLARERIRAIKKEKKRLGRTASPPKPLLAQQPEPQQQAGAQQAAEGKDEVDGSVEWPSEEEVWAAWE</sequence>
<evidence type="ECO:0000259" key="9">
    <source>
        <dbReference type="SMART" id="SM00534"/>
    </source>
</evidence>
<protein>
    <recommendedName>
        <fullName evidence="9">DNA mismatch repair proteins mutS family domain-containing protein</fullName>
    </recommendedName>
</protein>
<evidence type="ECO:0000256" key="5">
    <source>
        <dbReference type="ARBA" id="ARBA00022884"/>
    </source>
</evidence>
<dbReference type="SMART" id="SM00534">
    <property type="entry name" value="MUTSac"/>
    <property type="match status" value="1"/>
</dbReference>
<comment type="caution">
    <text evidence="10">The sequence shown here is derived from an EMBL/GenBank/DDBJ whole genome shotgun (WGS) entry which is preliminary data.</text>
</comment>
<dbReference type="Gene3D" id="3.40.50.300">
    <property type="entry name" value="P-loop containing nucleotide triphosphate hydrolases"/>
    <property type="match status" value="1"/>
</dbReference>
<feature type="region of interest" description="Disordered" evidence="8">
    <location>
        <begin position="160"/>
        <end position="179"/>
    </location>
</feature>
<evidence type="ECO:0000256" key="3">
    <source>
        <dbReference type="ARBA" id="ARBA00022801"/>
    </source>
</evidence>
<keyword evidence="6" id="KW-0238">DNA-binding</keyword>
<proteinExistence type="predicted"/>
<keyword evidence="3" id="KW-0378">Hydrolase</keyword>
<feature type="compositionally biased region" description="Low complexity" evidence="8">
    <location>
        <begin position="197"/>
        <end position="210"/>
    </location>
</feature>
<name>A0AAD3HFT4_9CHLO</name>